<feature type="non-terminal residue" evidence="3">
    <location>
        <position position="1921"/>
    </location>
</feature>
<evidence type="ECO:0000313" key="3">
    <source>
        <dbReference type="EMBL" id="AGN03873.1"/>
    </source>
</evidence>
<feature type="region of interest" description="Disordered" evidence="2">
    <location>
        <begin position="1690"/>
        <end position="1710"/>
    </location>
</feature>
<dbReference type="SUPFAM" id="SSF57997">
    <property type="entry name" value="Tropomyosin"/>
    <property type="match status" value="1"/>
</dbReference>
<gene>
    <name evidence="3" type="primary">CL484</name>
</gene>
<evidence type="ECO:0000256" key="2">
    <source>
        <dbReference type="SAM" id="MobiDB-lite"/>
    </source>
</evidence>
<keyword evidence="1" id="KW-0175">Coiled coil</keyword>
<protein>
    <submittedName>
        <fullName evidence="3">Uncharacterized protein</fullName>
    </submittedName>
</protein>
<evidence type="ECO:0000256" key="1">
    <source>
        <dbReference type="SAM" id="Coils"/>
    </source>
</evidence>
<feature type="coiled-coil region" evidence="1">
    <location>
        <begin position="1479"/>
        <end position="1678"/>
    </location>
</feature>
<feature type="compositionally biased region" description="Basic and acidic residues" evidence="2">
    <location>
        <begin position="1072"/>
        <end position="1097"/>
    </location>
</feature>
<organism evidence="3">
    <name type="scientific">Aurelia aurita</name>
    <name type="common">Moon jellyfish</name>
    <name type="synonym">Medusa aurita</name>
    <dbReference type="NCBI Taxonomy" id="6145"/>
    <lineage>
        <taxon>Eukaryota</taxon>
        <taxon>Metazoa</taxon>
        <taxon>Cnidaria</taxon>
        <taxon>Scyphozoa</taxon>
        <taxon>Semaeostomeae</taxon>
        <taxon>Ulmaridae</taxon>
        <taxon>Aurelia</taxon>
    </lineage>
</organism>
<feature type="compositionally biased region" description="Basic and acidic residues" evidence="2">
    <location>
        <begin position="1701"/>
        <end position="1710"/>
    </location>
</feature>
<feature type="compositionally biased region" description="Basic and acidic residues" evidence="2">
    <location>
        <begin position="778"/>
        <end position="811"/>
    </location>
</feature>
<feature type="region of interest" description="Disordered" evidence="2">
    <location>
        <begin position="1169"/>
        <end position="1188"/>
    </location>
</feature>
<dbReference type="Gene3D" id="6.10.250.3110">
    <property type="match status" value="1"/>
</dbReference>
<feature type="coiled-coil region" evidence="1">
    <location>
        <begin position="1837"/>
        <end position="1900"/>
    </location>
</feature>
<reference evidence="3" key="1">
    <citation type="submission" date="2012-12" db="EMBL/GenBank/DDBJ databases">
        <title>Regulation of metamorphosis in Aurelia aurita and the evolution of complex life cycles.</title>
        <authorList>
            <person name="Wang W."/>
            <person name="Khalturin K."/>
        </authorList>
    </citation>
    <scope>NUCLEOTIDE SEQUENCE</scope>
    <source>
        <strain evidence="3">Roscoff</strain>
    </source>
</reference>
<feature type="coiled-coil region" evidence="1">
    <location>
        <begin position="314"/>
        <end position="487"/>
    </location>
</feature>
<proteinExistence type="evidence at transcript level"/>
<dbReference type="EMBL" id="KC341735">
    <property type="protein sequence ID" value="AGN03873.1"/>
    <property type="molecule type" value="mRNA"/>
</dbReference>
<dbReference type="Gene3D" id="1.10.287.1490">
    <property type="match status" value="1"/>
</dbReference>
<feature type="coiled-coil region" evidence="1">
    <location>
        <begin position="134"/>
        <end position="217"/>
    </location>
</feature>
<feature type="region of interest" description="Disordered" evidence="2">
    <location>
        <begin position="1050"/>
        <end position="1099"/>
    </location>
</feature>
<feature type="compositionally biased region" description="Basic and acidic residues" evidence="2">
    <location>
        <begin position="827"/>
        <end position="836"/>
    </location>
</feature>
<sequence length="1921" mass="222195">MPMEKIEEESEDSPGTWKARYRHLEDEFKKEKRLRDKIERYCNDNHCGDHGSHAPDSVTWQMYRQRETEVAKLRTKIELAMNSHEEAMSMAKLQFTEELDRLQRELSTIKEPSATQQAPNEEASVSMIEANFASRKLEIELEEVHQQKTSLEFEIKRLRVRLGEETKAKETFEEQLKGAMDELDVMHKRLDEEQIARNELKRSLKAAAEELEEWKSQQSSAGPERRLSIRMQEIDDAIQRAESTSMTMERVKVQEQMLRAEINLDVSTSPESGKKGLTGFALEQELQEFKIKFADSEQQLRVWKKKYEELNYVKEGLDEEVAMKKDQIRKWEKTCEELNQKLIEMEKIRHEKIALEGKIRDMTSFVERTEGLIDELEQAELDKKALRVEIRDREDQISNLEDSRLDLNQLIEQLNKQISEKDGKITDLSAENERLNITLEGIRSSFDLQGMGKSALEQKVHQLNARLVEIQGKYVNEQQEKQELRRIFRESTVGVVQLKAKVECEKIKNVDDYYGLRMQLIQRLTDTENVFTDAQHRARVELPVNQQSRRASVGLLPQPPSLPDKQDYEIMEWKGKYDEVCREIEKAEDEVKVMAAQVARQQVELEERTDELQEVTDEKAKVDEKIDDTSSEIRELKIEIEDLKEYNTKLNEDIVKLDNTIKDMEAAFEEDANAKVIEIAELKTANEDLQDALDIVSKEAAKVKKENSERASKTKEIGNEVEDLKLENEKLRDLKRDLEWKIKNQAISLEEETKAHKETDAEVLAGEKKIKELQKLLEEARSKEGDPKRMKENEQKMTDLKNKLKAEKERSEDLEDENSKMKKKLRDARTEVEEEMAAKDEEIVELKQSAKDATKQSKEMKLKLKEATDAQELAEEEVKRVEKKLKAATIKMEGLEKPDKYTPDALESHRELTRKIMDLQTALDEETDANERANDQIKELKNKLKGVKASDSELETQVKGLKTALDEEQIAHKNTNDELVLVRKTLKETRKLLDEERSGATKKKALKLQESVDEFKSALIEEKEDHAKTDNLLKEIQRELNDANKKISRLRNEVEDGQESEQDAAALQRRIKSLERSLDEEQESHEKTDQELQDTRKQLKSAMWQISDLEGQLENAAPSSKNDNEDTIALKEKVKELQDILAEEQADHEFTEKKLNKAKKDLENAKDEMMKLKKSGAGTKESNDELEEKLRELEEALEEERSNAQNADRKMKKLEQQLKEARRNIHELQETDDAKATQETRGLSAKISELQLELEEQNQTVDELNASLKDEISKKKKALSDLKALDEDKRDMEERLNKKINKLKDDMEDLRADWQDQKNLVADLETELHRADRREANAKEELEEFKKLEGLDEDNSTQGIASLRRKLENLHTALDEEMSAHEETEKELRKLEQKYEVAEKKIDELREVKSEGKKDLVKSTMTIEMKLKKMEDELDKEKEAHQETIDALTDFKKEAKVTSIKLENLKTNLPKDIVDGITAEETNEKILGLETALEEEKAAYEECLADLEGTQKKLKAVRVQLTAARAEAEGATGGGGTKYTSELKVQLKNLQTALDEEIASHEETQQNLADLKHEHNALTGEVTKLKGKPRKYSSATISLEELQEKNETLQKENEKFRVEIQVFRAENATLDDELNEIRIKYKAGQVTIQELKETKTELEEENEELKGFVQDLELELSEYKGSAMPSQKVVRRKSSVAPTEGPDRKQLVAENKRLKQQITDLEDELDDIKRKSRKPKMDEDEAAAMVQEMQAHLSEALMQLEAVEEILESEDSFRGELKVTLRDSAKDLDKIKVDYDDVSEGSGEQSAKWIKIQRRFGNRMSDLEDALGESQTKIKTVEKYKVKIADLTKEIRAYLDEVGGNQGMSAYKWKAKYDALLLQFERSERELAATREELASMTRAHGDVTTEMQNYRRETRLLTDR</sequence>
<name>R9S2H2_AURAU</name>
<dbReference type="PANTHER" id="PTHR45615">
    <property type="entry name" value="MYOSIN HEAVY CHAIN, NON-MUSCLE"/>
    <property type="match status" value="1"/>
</dbReference>
<accession>R9S2H2</accession>
<dbReference type="PANTHER" id="PTHR45615:SF80">
    <property type="entry name" value="GRIP DOMAIN-CONTAINING PROTEIN"/>
    <property type="match status" value="1"/>
</dbReference>
<feature type="region of interest" description="Disordered" evidence="2">
    <location>
        <begin position="778"/>
        <end position="836"/>
    </location>
</feature>